<evidence type="ECO:0000313" key="3">
    <source>
        <dbReference type="EMBL" id="ESO91030.1"/>
    </source>
</evidence>
<protein>
    <submittedName>
        <fullName evidence="3">Uncharacterized protein</fullName>
    </submittedName>
</protein>
<gene>
    <name evidence="3" type="ORF">LOTGIDRAFT_233521</name>
</gene>
<keyword evidence="2" id="KW-0472">Membrane</keyword>
<feature type="compositionally biased region" description="Low complexity" evidence="1">
    <location>
        <begin position="89"/>
        <end position="101"/>
    </location>
</feature>
<feature type="region of interest" description="Disordered" evidence="1">
    <location>
        <begin position="80"/>
        <end position="131"/>
    </location>
</feature>
<accession>V4A7N1</accession>
<evidence type="ECO:0000256" key="1">
    <source>
        <dbReference type="SAM" id="MobiDB-lite"/>
    </source>
</evidence>
<dbReference type="Proteomes" id="UP000030746">
    <property type="component" value="Unassembled WGS sequence"/>
</dbReference>
<dbReference type="GeneID" id="20249290"/>
<dbReference type="OrthoDB" id="6104213at2759"/>
<keyword evidence="2" id="KW-0812">Transmembrane</keyword>
<name>V4A7N1_LOTGI</name>
<dbReference type="KEGG" id="lgi:LOTGIDRAFT_233521"/>
<dbReference type="EMBL" id="KB202284">
    <property type="protein sequence ID" value="ESO91030.1"/>
    <property type="molecule type" value="Genomic_DNA"/>
</dbReference>
<sequence>MNLTSQFNITTITSLPGADDETSLFDTEVTTAELVVIGAGITVAILAVGAILLRMIMPLVRESYKKKRMLKDGIKVEKNKNLLAPGTPSSMMSRSSRTSSRNGEWSDSGSDRTKTTFASDSGNYVPRNSSYGNIRPHKIAYPMYLPNPQNNPKTENNPEADKLNDDLISVISSNSLEPANFGEAYRQNWDQTFDPFAHNDESLSYVAHASENRSMPDKQKSSEWYSHEPPMRRDWERSQQEGQVYRHDIQPTKLTRL</sequence>
<evidence type="ECO:0000313" key="4">
    <source>
        <dbReference type="Proteomes" id="UP000030746"/>
    </source>
</evidence>
<dbReference type="AlphaFoldDB" id="V4A7N1"/>
<feature type="transmembrane region" description="Helical" evidence="2">
    <location>
        <begin position="34"/>
        <end position="60"/>
    </location>
</feature>
<dbReference type="HOGENOM" id="CLU_1082930_0_0_1"/>
<feature type="compositionally biased region" description="Polar residues" evidence="1">
    <location>
        <begin position="115"/>
        <end position="131"/>
    </location>
</feature>
<organism evidence="3 4">
    <name type="scientific">Lottia gigantea</name>
    <name type="common">Giant owl limpet</name>
    <dbReference type="NCBI Taxonomy" id="225164"/>
    <lineage>
        <taxon>Eukaryota</taxon>
        <taxon>Metazoa</taxon>
        <taxon>Spiralia</taxon>
        <taxon>Lophotrochozoa</taxon>
        <taxon>Mollusca</taxon>
        <taxon>Gastropoda</taxon>
        <taxon>Patellogastropoda</taxon>
        <taxon>Lottioidea</taxon>
        <taxon>Lottiidae</taxon>
        <taxon>Lottia</taxon>
    </lineage>
</organism>
<proteinExistence type="predicted"/>
<keyword evidence="2" id="KW-1133">Transmembrane helix</keyword>
<feature type="compositionally biased region" description="Basic and acidic residues" evidence="1">
    <location>
        <begin position="210"/>
        <end position="250"/>
    </location>
</feature>
<feature type="region of interest" description="Disordered" evidence="1">
    <location>
        <begin position="209"/>
        <end position="257"/>
    </location>
</feature>
<evidence type="ECO:0000256" key="2">
    <source>
        <dbReference type="SAM" id="Phobius"/>
    </source>
</evidence>
<keyword evidence="4" id="KW-1185">Reference proteome</keyword>
<reference evidence="3 4" key="1">
    <citation type="journal article" date="2013" name="Nature">
        <title>Insights into bilaterian evolution from three spiralian genomes.</title>
        <authorList>
            <person name="Simakov O."/>
            <person name="Marletaz F."/>
            <person name="Cho S.J."/>
            <person name="Edsinger-Gonzales E."/>
            <person name="Havlak P."/>
            <person name="Hellsten U."/>
            <person name="Kuo D.H."/>
            <person name="Larsson T."/>
            <person name="Lv J."/>
            <person name="Arendt D."/>
            <person name="Savage R."/>
            <person name="Osoegawa K."/>
            <person name="de Jong P."/>
            <person name="Grimwood J."/>
            <person name="Chapman J.A."/>
            <person name="Shapiro H."/>
            <person name="Aerts A."/>
            <person name="Otillar R.P."/>
            <person name="Terry A.Y."/>
            <person name="Boore J.L."/>
            <person name="Grigoriev I.V."/>
            <person name="Lindberg D.R."/>
            <person name="Seaver E.C."/>
            <person name="Weisblat D.A."/>
            <person name="Putnam N.H."/>
            <person name="Rokhsar D.S."/>
        </authorList>
    </citation>
    <scope>NUCLEOTIDE SEQUENCE [LARGE SCALE GENOMIC DNA]</scope>
</reference>
<dbReference type="CTD" id="20249290"/>
<dbReference type="RefSeq" id="XP_009058300.1">
    <property type="nucleotide sequence ID" value="XM_009060052.1"/>
</dbReference>